<dbReference type="EMBL" id="JBHTEY010000001">
    <property type="protein sequence ID" value="MFC7612321.1"/>
    <property type="molecule type" value="Genomic_DNA"/>
</dbReference>
<proteinExistence type="predicted"/>
<gene>
    <name evidence="1" type="ORF">ACFQV2_00025</name>
    <name evidence="2" type="ORF">ACFQV2_00175</name>
    <name evidence="3" type="ORF">ACFQV2_00275</name>
    <name evidence="4" type="ORF">ACFQV2_02225</name>
</gene>
<dbReference type="Proteomes" id="UP001596512">
    <property type="component" value="Unassembled WGS sequence"/>
</dbReference>
<dbReference type="EMBL" id="JBHTEY010000004">
    <property type="protein sequence ID" value="MFC7612641.1"/>
    <property type="molecule type" value="Genomic_DNA"/>
</dbReference>
<reference evidence="2" key="3">
    <citation type="submission" date="2024-09" db="EMBL/GenBank/DDBJ databases">
        <authorList>
            <person name="Sun Q."/>
            <person name="Mori K."/>
        </authorList>
    </citation>
    <scope>NUCLEOTIDE SEQUENCE</scope>
    <source>
        <strain evidence="2">JCM 17695</strain>
    </source>
</reference>
<keyword evidence="5" id="KW-1185">Reference proteome</keyword>
<dbReference type="EMBL" id="JBHTEY010000001">
    <property type="protein sequence ID" value="MFC7612293.1"/>
    <property type="molecule type" value="Genomic_DNA"/>
</dbReference>
<protein>
    <submittedName>
        <fullName evidence="2">XRE family transcriptional regulator</fullName>
    </submittedName>
</protein>
<accession>A0ABW2THL4</accession>
<comment type="caution">
    <text evidence="2">The sequence shown here is derived from an EMBL/GenBank/DDBJ whole genome shotgun (WGS) entry which is preliminary data.</text>
</comment>
<reference evidence="2" key="1">
    <citation type="journal article" date="2014" name="Int. J. Syst. Evol. Microbiol.">
        <title>Complete genome of a new Firmicutes species belonging to the dominant human colonic microbiota ('Ruminococcus bicirculans') reveals two chromosomes and a selective capacity to utilize plant glucans.</title>
        <authorList>
            <consortium name="NISC Comparative Sequencing Program"/>
            <person name="Wegmann U."/>
            <person name="Louis P."/>
            <person name="Goesmann A."/>
            <person name="Henrissat B."/>
            <person name="Duncan S.H."/>
            <person name="Flint H.J."/>
        </authorList>
    </citation>
    <scope>NUCLEOTIDE SEQUENCE</scope>
    <source>
        <strain evidence="2">JCM 17695</strain>
    </source>
</reference>
<sequence>MAARVGVDVKTVERWIANEGRRPHRTTRREVATLVSVDEVHLWPALANDVHTSPGSQSEVVHVFPSRSAVPGSLWLELINGVQQEMDVLVFAGAFLVEQYNLLPVVRAKAAAGVRFRFAIGDETSSAVIQRAIEEGTVGGLEGRVQLMRRYLHEVAGLPNVEVRTHGTPLYNSIYRFDDQMLVNGHSYGSLAGQNPVLHLQEHPGGIVWTNYRRSFDRVWQTAVPETPPEF</sequence>
<evidence type="ECO:0000313" key="2">
    <source>
        <dbReference type="EMBL" id="MFC7612321.1"/>
    </source>
</evidence>
<dbReference type="EMBL" id="JBHTEY010000001">
    <property type="protein sequence ID" value="MFC7612341.1"/>
    <property type="molecule type" value="Genomic_DNA"/>
</dbReference>
<evidence type="ECO:0000313" key="5">
    <source>
        <dbReference type="Proteomes" id="UP001596512"/>
    </source>
</evidence>
<organism evidence="2 5">
    <name type="scientific">Actinokineospora soli</name>
    <dbReference type="NCBI Taxonomy" id="1048753"/>
    <lineage>
        <taxon>Bacteria</taxon>
        <taxon>Bacillati</taxon>
        <taxon>Actinomycetota</taxon>
        <taxon>Actinomycetes</taxon>
        <taxon>Pseudonocardiales</taxon>
        <taxon>Pseudonocardiaceae</taxon>
        <taxon>Actinokineospora</taxon>
    </lineage>
</organism>
<name>A0ABW2THL4_9PSEU</name>
<evidence type="ECO:0000313" key="4">
    <source>
        <dbReference type="EMBL" id="MFC7612641.1"/>
    </source>
</evidence>
<evidence type="ECO:0000313" key="1">
    <source>
        <dbReference type="EMBL" id="MFC7612293.1"/>
    </source>
</evidence>
<reference evidence="5" key="2">
    <citation type="journal article" date="2019" name="Int. J. Syst. Evol. Microbiol.">
        <title>The Global Catalogue of Microorganisms (GCM) 10K type strain sequencing project: providing services to taxonomists for standard genome sequencing and annotation.</title>
        <authorList>
            <consortium name="The Broad Institute Genomics Platform"/>
            <consortium name="The Broad Institute Genome Sequencing Center for Infectious Disease"/>
            <person name="Wu L."/>
            <person name="Ma J."/>
        </authorList>
    </citation>
    <scope>NUCLEOTIDE SEQUENCE [LARGE SCALE GENOMIC DNA]</scope>
    <source>
        <strain evidence="5">JCM 17695</strain>
    </source>
</reference>
<evidence type="ECO:0000313" key="3">
    <source>
        <dbReference type="EMBL" id="MFC7612341.1"/>
    </source>
</evidence>